<dbReference type="EC" id="3.4.23.43" evidence="9"/>
<feature type="domain" description="Prepilin type IV endopeptidase peptidase" evidence="11">
    <location>
        <begin position="109"/>
        <end position="219"/>
    </location>
</feature>
<evidence type="ECO:0000259" key="11">
    <source>
        <dbReference type="Pfam" id="PF01478"/>
    </source>
</evidence>
<evidence type="ECO:0000256" key="8">
    <source>
        <dbReference type="RuleBase" id="RU003793"/>
    </source>
</evidence>
<dbReference type="PRINTS" id="PR00864">
    <property type="entry name" value="PREPILNPTASE"/>
</dbReference>
<feature type="transmembrane region" description="Helical" evidence="10">
    <location>
        <begin position="76"/>
        <end position="96"/>
    </location>
</feature>
<comment type="catalytic activity">
    <reaction evidence="9">
        <text>Typically cleaves a -Gly-|-Phe- bond to release an N-terminal, basic peptide of 5-8 residues from type IV prepilin, and then N-methylates the new N-terminal amino group, the methyl donor being S-adenosyl-L-methionine.</text>
        <dbReference type="EC" id="3.4.23.43"/>
    </reaction>
</comment>
<dbReference type="GO" id="GO:0032259">
    <property type="term" value="P:methylation"/>
    <property type="evidence" value="ECO:0007669"/>
    <property type="project" value="UniProtKB-KW"/>
</dbReference>
<accession>A0A510V2B3</accession>
<gene>
    <name evidence="13" type="primary">pilD</name>
    <name evidence="13" type="ORF">CXY01_04910</name>
</gene>
<dbReference type="Gene3D" id="1.20.120.1220">
    <property type="match status" value="1"/>
</dbReference>
<dbReference type="GO" id="GO:0008168">
    <property type="term" value="F:methyltransferase activity"/>
    <property type="evidence" value="ECO:0007669"/>
    <property type="project" value="UniProtKB-KW"/>
</dbReference>
<evidence type="ECO:0000256" key="5">
    <source>
        <dbReference type="ARBA" id="ARBA00022692"/>
    </source>
</evidence>
<name>A0A510V2B3_9CELL</name>
<evidence type="ECO:0000313" key="13">
    <source>
        <dbReference type="EMBL" id="GEK19971.1"/>
    </source>
</evidence>
<keyword evidence="9" id="KW-0645">Protease</keyword>
<dbReference type="PANTHER" id="PTHR30487:SF0">
    <property type="entry name" value="PREPILIN LEADER PEPTIDASE_N-METHYLTRANSFERASE-RELATED"/>
    <property type="match status" value="1"/>
</dbReference>
<comment type="similarity">
    <text evidence="2 8">Belongs to the peptidase A24 family.</text>
</comment>
<comment type="caution">
    <text evidence="13">The sequence shown here is derived from an EMBL/GenBank/DDBJ whole genome shotgun (WGS) entry which is preliminary data.</text>
</comment>
<sequence length="263" mass="28017">MTVVLYALVGLLGLAVGSFLNVVIWRVPRGESISHPPSACPRCGHAIRARDNVPLVSWLVLRGRCRDCAAPISARYPLVELATGVLFVAVALGVGFDAPEVWALPAFLYLTAVSVALALIDIDTKTLPNRIVLPSYVVAIVLLALATWGTGDWGDLVRAGIGCVVLWTFYFVVVFAYPKGMGFGDVKLAGLLGLYLGWVGWGALAVGSFAAFVLGGVFSVGLLMLRRAGRKTGIPFGPWMLLGAAVGIVWGEQIFQAYLDLML</sequence>
<evidence type="ECO:0000256" key="9">
    <source>
        <dbReference type="RuleBase" id="RU003794"/>
    </source>
</evidence>
<dbReference type="RefSeq" id="WP_146925449.1">
    <property type="nucleotide sequence ID" value="NZ_BJUB01000001.1"/>
</dbReference>
<dbReference type="PANTHER" id="PTHR30487">
    <property type="entry name" value="TYPE 4 PREPILIN-LIKE PROTEINS LEADER PEPTIDE-PROCESSING ENZYME"/>
    <property type="match status" value="1"/>
</dbReference>
<keyword evidence="6 10" id="KW-1133">Transmembrane helix</keyword>
<dbReference type="Pfam" id="PF01478">
    <property type="entry name" value="Peptidase_A24"/>
    <property type="match status" value="1"/>
</dbReference>
<feature type="transmembrane region" description="Helical" evidence="10">
    <location>
        <begin position="237"/>
        <end position="259"/>
    </location>
</feature>
<evidence type="ECO:0000256" key="1">
    <source>
        <dbReference type="ARBA" id="ARBA00004429"/>
    </source>
</evidence>
<evidence type="ECO:0000256" key="10">
    <source>
        <dbReference type="SAM" id="Phobius"/>
    </source>
</evidence>
<evidence type="ECO:0000256" key="7">
    <source>
        <dbReference type="ARBA" id="ARBA00023136"/>
    </source>
</evidence>
<evidence type="ECO:0000256" key="2">
    <source>
        <dbReference type="ARBA" id="ARBA00005801"/>
    </source>
</evidence>
<keyword evidence="4" id="KW-0997">Cell inner membrane</keyword>
<dbReference type="InterPro" id="IPR014032">
    <property type="entry name" value="Peptidase_A24A_bac"/>
</dbReference>
<dbReference type="GO" id="GO:0006465">
    <property type="term" value="P:signal peptide processing"/>
    <property type="evidence" value="ECO:0007669"/>
    <property type="project" value="TreeGrafter"/>
</dbReference>
<evidence type="ECO:0000313" key="14">
    <source>
        <dbReference type="Proteomes" id="UP000321118"/>
    </source>
</evidence>
<dbReference type="GO" id="GO:0004190">
    <property type="term" value="F:aspartic-type endopeptidase activity"/>
    <property type="evidence" value="ECO:0007669"/>
    <property type="project" value="UniProtKB-EC"/>
</dbReference>
<reference evidence="13 14" key="1">
    <citation type="submission" date="2019-07" db="EMBL/GenBank/DDBJ databases">
        <title>Whole genome shotgun sequence of Cellulomonas xylanilytica NBRC 101102.</title>
        <authorList>
            <person name="Hosoyama A."/>
            <person name="Uohara A."/>
            <person name="Ohji S."/>
            <person name="Ichikawa N."/>
        </authorList>
    </citation>
    <scope>NUCLEOTIDE SEQUENCE [LARGE SCALE GENOMIC DNA]</scope>
    <source>
        <strain evidence="13 14">NBRC 101102</strain>
    </source>
</reference>
<feature type="transmembrane region" description="Helical" evidence="10">
    <location>
        <begin position="156"/>
        <end position="177"/>
    </location>
</feature>
<feature type="transmembrane region" description="Helical" evidence="10">
    <location>
        <begin position="102"/>
        <end position="120"/>
    </location>
</feature>
<feature type="transmembrane region" description="Helical" evidence="10">
    <location>
        <begin position="132"/>
        <end position="150"/>
    </location>
</feature>
<feature type="transmembrane region" description="Helical" evidence="10">
    <location>
        <begin position="6"/>
        <end position="25"/>
    </location>
</feature>
<keyword evidence="14" id="KW-1185">Reference proteome</keyword>
<feature type="domain" description="Prepilin peptidase A24 N-terminal" evidence="12">
    <location>
        <begin position="11"/>
        <end position="92"/>
    </location>
</feature>
<dbReference type="EC" id="2.1.1.-" evidence="9"/>
<feature type="transmembrane region" description="Helical" evidence="10">
    <location>
        <begin position="207"/>
        <end position="225"/>
    </location>
</feature>
<evidence type="ECO:0000256" key="3">
    <source>
        <dbReference type="ARBA" id="ARBA00022475"/>
    </source>
</evidence>
<evidence type="ECO:0000259" key="12">
    <source>
        <dbReference type="Pfam" id="PF06750"/>
    </source>
</evidence>
<dbReference type="GO" id="GO:0005886">
    <property type="term" value="C:plasma membrane"/>
    <property type="evidence" value="ECO:0007669"/>
    <property type="project" value="UniProtKB-SubCell"/>
</dbReference>
<dbReference type="Pfam" id="PF06750">
    <property type="entry name" value="A24_N_bact"/>
    <property type="match status" value="1"/>
</dbReference>
<dbReference type="InterPro" id="IPR010627">
    <property type="entry name" value="Prepilin_pept_A24_N"/>
</dbReference>
<evidence type="ECO:0000256" key="4">
    <source>
        <dbReference type="ARBA" id="ARBA00022519"/>
    </source>
</evidence>
<dbReference type="InterPro" id="IPR000045">
    <property type="entry name" value="Prepilin_IV_endopep_pep"/>
</dbReference>
<organism evidence="13 14">
    <name type="scientific">Cellulomonas xylanilytica</name>
    <dbReference type="NCBI Taxonomy" id="233583"/>
    <lineage>
        <taxon>Bacteria</taxon>
        <taxon>Bacillati</taxon>
        <taxon>Actinomycetota</taxon>
        <taxon>Actinomycetes</taxon>
        <taxon>Micrococcales</taxon>
        <taxon>Cellulomonadaceae</taxon>
        <taxon>Cellulomonas</taxon>
    </lineage>
</organism>
<keyword evidence="9" id="KW-0489">Methyltransferase</keyword>
<proteinExistence type="inferred from homology"/>
<comment type="subcellular location">
    <subcellularLocation>
        <location evidence="1">Cell inner membrane</location>
        <topology evidence="1">Multi-pass membrane protein</topology>
    </subcellularLocation>
    <subcellularLocation>
        <location evidence="9">Cell membrane</location>
        <topology evidence="9">Multi-pass membrane protein</topology>
    </subcellularLocation>
</comment>
<keyword evidence="7 10" id="KW-0472">Membrane</keyword>
<dbReference type="OrthoDB" id="2087435at2"/>
<dbReference type="InterPro" id="IPR050882">
    <property type="entry name" value="Prepilin_peptidase/N-MTase"/>
</dbReference>
<keyword evidence="9" id="KW-0808">Transferase</keyword>
<comment type="function">
    <text evidence="9">Plays an essential role in type IV pili and type II pseudopili formation by proteolytically removing the leader sequence from substrate proteins and subsequently monomethylating the alpha-amino group of the newly exposed N-terminal phenylalanine.</text>
</comment>
<dbReference type="EMBL" id="BJUB01000001">
    <property type="protein sequence ID" value="GEK19971.1"/>
    <property type="molecule type" value="Genomic_DNA"/>
</dbReference>
<dbReference type="Proteomes" id="UP000321118">
    <property type="component" value="Unassembled WGS sequence"/>
</dbReference>
<protein>
    <recommendedName>
        <fullName evidence="9">Prepilin leader peptidase/N-methyltransferase</fullName>
        <ecNumber evidence="9">2.1.1.-</ecNumber>
        <ecNumber evidence="9">3.4.23.43</ecNumber>
    </recommendedName>
</protein>
<keyword evidence="3" id="KW-1003">Cell membrane</keyword>
<keyword evidence="9" id="KW-0378">Hydrolase</keyword>
<keyword evidence="9" id="KW-0511">Multifunctional enzyme</keyword>
<dbReference type="AlphaFoldDB" id="A0A510V2B3"/>
<evidence type="ECO:0000256" key="6">
    <source>
        <dbReference type="ARBA" id="ARBA00022989"/>
    </source>
</evidence>
<keyword evidence="5 9" id="KW-0812">Transmembrane</keyword>